<evidence type="ECO:0000256" key="1">
    <source>
        <dbReference type="SAM" id="MobiDB-lite"/>
    </source>
</evidence>
<feature type="compositionally biased region" description="Basic and acidic residues" evidence="1">
    <location>
        <begin position="272"/>
        <end position="282"/>
    </location>
</feature>
<dbReference type="Gene3D" id="1.10.510.10">
    <property type="entry name" value="Transferase(Phosphotransferase) domain 1"/>
    <property type="match status" value="1"/>
</dbReference>
<dbReference type="GO" id="GO:0072354">
    <property type="term" value="F:histone H3T3 kinase activity"/>
    <property type="evidence" value="ECO:0007669"/>
    <property type="project" value="TreeGrafter"/>
</dbReference>
<dbReference type="SUPFAM" id="SSF56112">
    <property type="entry name" value="Protein kinase-like (PK-like)"/>
    <property type="match status" value="1"/>
</dbReference>
<dbReference type="PANTHER" id="PTHR24419:SF18">
    <property type="entry name" value="SERINE_THREONINE-PROTEIN KINASE HASPIN"/>
    <property type="match status" value="1"/>
</dbReference>
<feature type="region of interest" description="Disordered" evidence="1">
    <location>
        <begin position="272"/>
        <end position="396"/>
    </location>
</feature>
<protein>
    <recommendedName>
        <fullName evidence="3">Protein kinase domain-containing protein</fullName>
    </recommendedName>
</protein>
<gene>
    <name evidence="2" type="ORF">5_10</name>
</gene>
<dbReference type="EMBL" id="MK250089">
    <property type="protein sequence ID" value="QDY52213.1"/>
    <property type="molecule type" value="Genomic_DNA"/>
</dbReference>
<evidence type="ECO:0008006" key="3">
    <source>
        <dbReference type="Google" id="ProtNLM"/>
    </source>
</evidence>
<feature type="compositionally biased region" description="Acidic residues" evidence="1">
    <location>
        <begin position="362"/>
        <end position="391"/>
    </location>
</feature>
<name>A0A5B8HWP9_9VIRU</name>
<reference evidence="2" key="1">
    <citation type="submission" date="2018-11" db="EMBL/GenBank/DDBJ databases">
        <title>A distinct lineage of giant viruses engineers rhodopsin photosystems in predatory marine eukaryotes.</title>
        <authorList>
            <person name="Needham D.M."/>
            <person name="Yoshizawa S."/>
            <person name="Hosaka T."/>
            <person name="Poirier C."/>
            <person name="Choi C.-J."/>
            <person name="Hehenberger E."/>
            <person name="Irwin N.A.T."/>
            <person name="Wilken S."/>
            <person name="Yung C.-M."/>
            <person name="Bachy C."/>
            <person name="Kurihara R."/>
            <person name="Nakajima Y."/>
            <person name="Kojima K."/>
            <person name="Kimura-Someya T."/>
            <person name="Leonard G."/>
            <person name="Malmstrom R.R."/>
            <person name="Mende D."/>
            <person name="Olson D.K."/>
            <person name="Sudo Y."/>
            <person name="Sudek S."/>
            <person name="Richards T.A."/>
            <person name="DeLong E.F."/>
            <person name="Keeling P.J."/>
            <person name="Santoro A.E."/>
            <person name="Shirouzu M."/>
            <person name="Iwasaki W."/>
            <person name="Worden A.Z."/>
        </authorList>
    </citation>
    <scope>NUCLEOTIDE SEQUENCE</scope>
</reference>
<proteinExistence type="predicted"/>
<organism evidence="2">
    <name type="scientific">Mimiviridae sp. ChoanoV1</name>
    <dbReference type="NCBI Taxonomy" id="2596887"/>
    <lineage>
        <taxon>Viruses</taxon>
        <taxon>Varidnaviria</taxon>
        <taxon>Bamfordvirae</taxon>
        <taxon>Nucleocytoviricota</taxon>
        <taxon>Megaviricetes</taxon>
        <taxon>Imitervirales</taxon>
        <taxon>Schizomimiviridae</taxon>
    </lineage>
</organism>
<sequence>MSLNNLSLIKLKKHNQEELYKSIEDKLNIINPQSYMPIFNTRVEIKNNNFSKGLFILNSKNIFLNVNEVYDSDYKITELLQGKINVNLINKNIYSQSNSYDSYKNYIVNKDIFIKSNPILDVLKYMEGKYKTNLEIPSIFSFKTNNKINNINNNAYIEVICCYYLNLLNEKKMTSLFPEFYGAFNGISKSYMHDISEDYEYIKNNDWYEKNINNLFEIIKNDNLSDFDELTFDNLEKLNYKNVNNNFEINNIDNLSFDDIELDELEQINYNESKETQIRGEDNCEEQEEDCEEQEEDCEEQEEDCEEQEEDCEEQKEDEDENCEEQEEDQDENYEEQEEDENCEEEDENYEDEDCKEQKEDEKDENCEEQKEDEDEEEDCKEQKEDEDEKCEEQKEYENCEEILIESISSSSISSSSSTSSSTSSSSISLNSYMSNGSCIISETFAKLKSIPIQILGVELMDNTLTDLIKNDLDKEEWRSILFQICFGLSVAQKHLNFIHNDLHTDNVMFKKIEEEYKYFLYQNIYYRIPTFKKETKIIDFARGIIKIGNKTYVSDVFKKDGDAGGQYDYVNSGCCFKKNKNYNMNFDLARLGTTIINYLDDKEITKFVREWTIGKNGEDFTELNDDFSLYVEISKYANNALPKNQINKSFFKQYQIKKDEIPLNQHIYIY</sequence>
<feature type="compositionally biased region" description="Acidic residues" evidence="1">
    <location>
        <begin position="283"/>
        <end position="355"/>
    </location>
</feature>
<accession>A0A5B8HWP9</accession>
<dbReference type="PANTHER" id="PTHR24419">
    <property type="entry name" value="INTERLEUKIN-1 RECEPTOR-ASSOCIATED KINASE"/>
    <property type="match status" value="1"/>
</dbReference>
<dbReference type="InterPro" id="IPR011009">
    <property type="entry name" value="Kinase-like_dom_sf"/>
</dbReference>
<dbReference type="GO" id="GO:0035556">
    <property type="term" value="P:intracellular signal transduction"/>
    <property type="evidence" value="ECO:0007669"/>
    <property type="project" value="TreeGrafter"/>
</dbReference>
<evidence type="ECO:0000313" key="2">
    <source>
        <dbReference type="EMBL" id="QDY52213.1"/>
    </source>
</evidence>